<sequence>VQKYNLFHFTPSWYEQTNSCNGFCRECDRRTSPQHRDAGQL</sequence>
<feature type="non-terminal residue" evidence="1">
    <location>
        <position position="1"/>
    </location>
</feature>
<protein>
    <submittedName>
        <fullName evidence="1">G protein-coupled receptor kinase interacting ArfGAP 1</fullName>
    </submittedName>
</protein>
<name>A0A1A8A7D8_NOTFU</name>
<dbReference type="AlphaFoldDB" id="A0A1A8A7D8"/>
<dbReference type="GO" id="GO:0016301">
    <property type="term" value="F:kinase activity"/>
    <property type="evidence" value="ECO:0007669"/>
    <property type="project" value="UniProtKB-KW"/>
</dbReference>
<keyword evidence="1" id="KW-0418">Kinase</keyword>
<organism evidence="1">
    <name type="scientific">Nothobranchius furzeri</name>
    <name type="common">Turquoise killifish</name>
    <dbReference type="NCBI Taxonomy" id="105023"/>
    <lineage>
        <taxon>Eukaryota</taxon>
        <taxon>Metazoa</taxon>
        <taxon>Chordata</taxon>
        <taxon>Craniata</taxon>
        <taxon>Vertebrata</taxon>
        <taxon>Euteleostomi</taxon>
        <taxon>Actinopterygii</taxon>
        <taxon>Neopterygii</taxon>
        <taxon>Teleostei</taxon>
        <taxon>Neoteleostei</taxon>
        <taxon>Acanthomorphata</taxon>
        <taxon>Ovalentaria</taxon>
        <taxon>Atherinomorphae</taxon>
        <taxon>Cyprinodontiformes</taxon>
        <taxon>Nothobranchiidae</taxon>
        <taxon>Nothobranchius</taxon>
    </lineage>
</organism>
<reference evidence="1" key="1">
    <citation type="submission" date="2016-05" db="EMBL/GenBank/DDBJ databases">
        <authorList>
            <person name="Lavstsen T."/>
            <person name="Jespersen J.S."/>
        </authorList>
    </citation>
    <scope>NUCLEOTIDE SEQUENCE</scope>
    <source>
        <tissue evidence="1">Brain</tissue>
    </source>
</reference>
<accession>A0A1A8A7D8</accession>
<proteinExistence type="predicted"/>
<reference evidence="1" key="2">
    <citation type="submission" date="2016-06" db="EMBL/GenBank/DDBJ databases">
        <title>The genome of a short-lived fish provides insights into sex chromosome evolution and the genetic control of aging.</title>
        <authorList>
            <person name="Reichwald K."/>
            <person name="Felder M."/>
            <person name="Petzold A."/>
            <person name="Koch P."/>
            <person name="Groth M."/>
            <person name="Platzer M."/>
        </authorList>
    </citation>
    <scope>NUCLEOTIDE SEQUENCE</scope>
    <source>
        <tissue evidence="1">Brain</tissue>
    </source>
</reference>
<keyword evidence="1" id="KW-0808">Transferase</keyword>
<gene>
    <name evidence="1" type="primary">GIT1</name>
</gene>
<dbReference type="EMBL" id="HADY01012113">
    <property type="protein sequence ID" value="SBP50598.1"/>
    <property type="molecule type" value="Transcribed_RNA"/>
</dbReference>
<keyword evidence="1" id="KW-0675">Receptor</keyword>
<evidence type="ECO:0000313" key="1">
    <source>
        <dbReference type="EMBL" id="SBP50598.1"/>
    </source>
</evidence>